<evidence type="ECO:0000313" key="3">
    <source>
        <dbReference type="Proteomes" id="UP000030746"/>
    </source>
</evidence>
<feature type="compositionally biased region" description="Basic and acidic residues" evidence="1">
    <location>
        <begin position="32"/>
        <end position="41"/>
    </location>
</feature>
<accession>V4A413</accession>
<dbReference type="Proteomes" id="UP000030746">
    <property type="component" value="Unassembled WGS sequence"/>
</dbReference>
<dbReference type="OrthoDB" id="6156598at2759"/>
<gene>
    <name evidence="2" type="ORF">LOTGIDRAFT_164752</name>
</gene>
<dbReference type="HOGENOM" id="CLU_1541850_0_0_1"/>
<dbReference type="KEGG" id="lgi:LOTGIDRAFT_164752"/>
<dbReference type="RefSeq" id="XP_009059523.1">
    <property type="nucleotide sequence ID" value="XM_009061275.1"/>
</dbReference>
<dbReference type="CTD" id="20239828"/>
<evidence type="ECO:0000256" key="1">
    <source>
        <dbReference type="SAM" id="MobiDB-lite"/>
    </source>
</evidence>
<dbReference type="EMBL" id="KB202544">
    <property type="protein sequence ID" value="ESO89730.1"/>
    <property type="molecule type" value="Genomic_DNA"/>
</dbReference>
<proteinExistence type="predicted"/>
<dbReference type="AlphaFoldDB" id="V4A413"/>
<protein>
    <submittedName>
        <fullName evidence="2">Uncharacterized protein</fullName>
    </submittedName>
</protein>
<sequence length="174" mass="20037">MKIEDDDKPSQALQLGFELALKDRDAVLREKAKASEERDNAIRQLQQVKSERDQAINSLENLTGKPAKLSNTKKFEESPTLKRSNSPSIKAQARSNSMESESGEVEELYCVTPLKEKIHINFNIMLYLIQRKFAKKAEHYSTKWIMQMHLKLSICYSETICLLQVHQTLMIKVP</sequence>
<organism evidence="2 3">
    <name type="scientific">Lottia gigantea</name>
    <name type="common">Giant owl limpet</name>
    <dbReference type="NCBI Taxonomy" id="225164"/>
    <lineage>
        <taxon>Eukaryota</taxon>
        <taxon>Metazoa</taxon>
        <taxon>Spiralia</taxon>
        <taxon>Lophotrochozoa</taxon>
        <taxon>Mollusca</taxon>
        <taxon>Gastropoda</taxon>
        <taxon>Patellogastropoda</taxon>
        <taxon>Lottioidea</taxon>
        <taxon>Lottiidae</taxon>
        <taxon>Lottia</taxon>
    </lineage>
</organism>
<name>V4A413_LOTGI</name>
<feature type="region of interest" description="Disordered" evidence="1">
    <location>
        <begin position="32"/>
        <end position="98"/>
    </location>
</feature>
<feature type="compositionally biased region" description="Polar residues" evidence="1">
    <location>
        <begin position="81"/>
        <end position="98"/>
    </location>
</feature>
<reference evidence="2 3" key="1">
    <citation type="journal article" date="2013" name="Nature">
        <title>Insights into bilaterian evolution from three spiralian genomes.</title>
        <authorList>
            <person name="Simakov O."/>
            <person name="Marletaz F."/>
            <person name="Cho S.J."/>
            <person name="Edsinger-Gonzales E."/>
            <person name="Havlak P."/>
            <person name="Hellsten U."/>
            <person name="Kuo D.H."/>
            <person name="Larsson T."/>
            <person name="Lv J."/>
            <person name="Arendt D."/>
            <person name="Savage R."/>
            <person name="Osoegawa K."/>
            <person name="de Jong P."/>
            <person name="Grimwood J."/>
            <person name="Chapman J.A."/>
            <person name="Shapiro H."/>
            <person name="Aerts A."/>
            <person name="Otillar R.P."/>
            <person name="Terry A.Y."/>
            <person name="Boore J.L."/>
            <person name="Grigoriev I.V."/>
            <person name="Lindberg D.R."/>
            <person name="Seaver E.C."/>
            <person name="Weisblat D.A."/>
            <person name="Putnam N.H."/>
            <person name="Rokhsar D.S."/>
        </authorList>
    </citation>
    <scope>NUCLEOTIDE SEQUENCE [LARGE SCALE GENOMIC DNA]</scope>
</reference>
<evidence type="ECO:0000313" key="2">
    <source>
        <dbReference type="EMBL" id="ESO89730.1"/>
    </source>
</evidence>
<dbReference type="GeneID" id="20239828"/>
<keyword evidence="3" id="KW-1185">Reference proteome</keyword>